<gene>
    <name evidence="3" type="ORF">MNBD_GAMMA25-223</name>
</gene>
<evidence type="ECO:0000256" key="1">
    <source>
        <dbReference type="ARBA" id="ARBA00023122"/>
    </source>
</evidence>
<dbReference type="PANTHER" id="PTHR43080:SF2">
    <property type="entry name" value="CBS DOMAIN-CONTAINING PROTEIN"/>
    <property type="match status" value="1"/>
</dbReference>
<dbReference type="EMBL" id="UOFY01000043">
    <property type="protein sequence ID" value="VAX10012.1"/>
    <property type="molecule type" value="Genomic_DNA"/>
</dbReference>
<dbReference type="InterPro" id="IPR051257">
    <property type="entry name" value="Diverse_CBS-Domain"/>
</dbReference>
<dbReference type="SMART" id="SM00116">
    <property type="entry name" value="CBS"/>
    <property type="match status" value="2"/>
</dbReference>
<dbReference type="AlphaFoldDB" id="A0A3B1B1L8"/>
<dbReference type="PROSITE" id="PS51371">
    <property type="entry name" value="CBS"/>
    <property type="match status" value="1"/>
</dbReference>
<dbReference type="Pfam" id="PF00571">
    <property type="entry name" value="CBS"/>
    <property type="match status" value="2"/>
</dbReference>
<dbReference type="PANTHER" id="PTHR43080">
    <property type="entry name" value="CBS DOMAIN-CONTAINING PROTEIN CBSX3, MITOCHONDRIAL"/>
    <property type="match status" value="1"/>
</dbReference>
<dbReference type="SUPFAM" id="SSF54631">
    <property type="entry name" value="CBS-domain pair"/>
    <property type="match status" value="1"/>
</dbReference>
<proteinExistence type="predicted"/>
<evidence type="ECO:0000313" key="3">
    <source>
        <dbReference type="EMBL" id="VAX10012.1"/>
    </source>
</evidence>
<accession>A0A3B1B1L8</accession>
<sequence>MSHKKVVRVSDVMKTRIDMVDGMTTVSEALGMMKHIETKTLIVDKRHENDEYGIVLISDIAKQVLARDRSPDRVNIYEVMAKPVICVDPDMDIRYCARMFERFGLSRAPVIEQRKVVGIVSYTDMVLRGLVVNSEYHPE</sequence>
<feature type="domain" description="CBS" evidence="2">
    <location>
        <begin position="80"/>
        <end position="139"/>
    </location>
</feature>
<name>A0A3B1B1L8_9ZZZZ</name>
<dbReference type="Gene3D" id="3.10.580.10">
    <property type="entry name" value="CBS-domain"/>
    <property type="match status" value="1"/>
</dbReference>
<dbReference type="InterPro" id="IPR000644">
    <property type="entry name" value="CBS_dom"/>
</dbReference>
<reference evidence="3" key="1">
    <citation type="submission" date="2018-06" db="EMBL/GenBank/DDBJ databases">
        <authorList>
            <person name="Zhirakovskaya E."/>
        </authorList>
    </citation>
    <scope>NUCLEOTIDE SEQUENCE</scope>
</reference>
<protein>
    <recommendedName>
        <fullName evidence="2">CBS domain-containing protein</fullName>
    </recommendedName>
</protein>
<keyword evidence="1" id="KW-0129">CBS domain</keyword>
<dbReference type="CDD" id="cd04630">
    <property type="entry name" value="CBS_pair_bac"/>
    <property type="match status" value="1"/>
</dbReference>
<dbReference type="InterPro" id="IPR046342">
    <property type="entry name" value="CBS_dom_sf"/>
</dbReference>
<organism evidence="3">
    <name type="scientific">hydrothermal vent metagenome</name>
    <dbReference type="NCBI Taxonomy" id="652676"/>
    <lineage>
        <taxon>unclassified sequences</taxon>
        <taxon>metagenomes</taxon>
        <taxon>ecological metagenomes</taxon>
    </lineage>
</organism>
<evidence type="ECO:0000259" key="2">
    <source>
        <dbReference type="PROSITE" id="PS51371"/>
    </source>
</evidence>